<evidence type="ECO:0000313" key="8">
    <source>
        <dbReference type="Proteomes" id="UP000515158"/>
    </source>
</evidence>
<dbReference type="AlphaFoldDB" id="A0A6P8ZI39"/>
<dbReference type="PANTHER" id="PTHR13267:SF3">
    <property type="entry name" value="ZINC FINGER PROTEIN 277"/>
    <property type="match status" value="1"/>
</dbReference>
<accession>A0A6P8ZI39</accession>
<dbReference type="InterPro" id="IPR013087">
    <property type="entry name" value="Znf_C2H2_type"/>
</dbReference>
<feature type="region of interest" description="Disordered" evidence="6">
    <location>
        <begin position="1"/>
        <end position="29"/>
    </location>
</feature>
<dbReference type="InParanoid" id="A0A6P8ZI39"/>
<dbReference type="SMART" id="SM00355">
    <property type="entry name" value="ZnF_C2H2"/>
    <property type="match status" value="5"/>
</dbReference>
<dbReference type="RefSeq" id="XP_034232934.1">
    <property type="nucleotide sequence ID" value="XM_034377043.1"/>
</dbReference>
<sequence>MEPSQSSKKLRPGPRATPRPRKESSSAASNKLPVLKQLNRYNDTESQETECLLCSECFSLPKNIDTFLTHLLSSHHLVIADTHCIADFKSYIDYWRPKISLANLNEVCTVMHAPVKELGTNHHVEGEQQEFFLLSDILPEDCALRRSYQQQRLEWILQRQQFEREDTNFKRGCLICRTQMSGTRATYLQHLGDAHNIQLGRADNLVFVDELIDQIEQYLEKFQCIYCEKFFTDRLVLREHMRKKMHKRINPGNHLFDQYYAVNYLEMGKNWQQVADEKEGPELGGYTSGSEAADGDVADWGDWNEATTMTVTCLFCETQCDQWEIAIQHLKQEHKFDFHSVVGQLDFYQKVKLVNYIRNQVENKTCIVCEEKFANGVDLLIHMDNSNHNKLPDKDLWDRAEYYFPTKEDDGFLCQLDDGRADDEGTPDCVTGEDPDTQLQEALVGGRLSEVIELKAELSQPLQLPVNTNADMQKSESTRVTHHVKFQDAEEKEK</sequence>
<dbReference type="Proteomes" id="UP000515158">
    <property type="component" value="Unplaced"/>
</dbReference>
<dbReference type="PANTHER" id="PTHR13267">
    <property type="entry name" value="ZINC FINGER PROTEIN 277"/>
    <property type="match status" value="1"/>
</dbReference>
<dbReference type="PROSITE" id="PS00028">
    <property type="entry name" value="ZINC_FINGER_C2H2_1"/>
    <property type="match status" value="2"/>
</dbReference>
<organism evidence="9">
    <name type="scientific">Thrips palmi</name>
    <name type="common">Melon thrips</name>
    <dbReference type="NCBI Taxonomy" id="161013"/>
    <lineage>
        <taxon>Eukaryota</taxon>
        <taxon>Metazoa</taxon>
        <taxon>Ecdysozoa</taxon>
        <taxon>Arthropoda</taxon>
        <taxon>Hexapoda</taxon>
        <taxon>Insecta</taxon>
        <taxon>Pterygota</taxon>
        <taxon>Neoptera</taxon>
        <taxon>Paraneoptera</taxon>
        <taxon>Thysanoptera</taxon>
        <taxon>Terebrantia</taxon>
        <taxon>Thripoidea</taxon>
        <taxon>Thripidae</taxon>
        <taxon>Thrips</taxon>
    </lineage>
</organism>
<gene>
    <name evidence="9" type="primary">LOC117640520</name>
</gene>
<evidence type="ECO:0000256" key="4">
    <source>
        <dbReference type="ARBA" id="ARBA00034119"/>
    </source>
</evidence>
<evidence type="ECO:0000256" key="1">
    <source>
        <dbReference type="ARBA" id="ARBA00022723"/>
    </source>
</evidence>
<dbReference type="Pfam" id="PF12756">
    <property type="entry name" value="zf-C2H2_2"/>
    <property type="match status" value="2"/>
</dbReference>
<dbReference type="GeneID" id="117640520"/>
<dbReference type="InterPro" id="IPR041661">
    <property type="entry name" value="ZN622/Rei1/Reh1_Znf-C2H2"/>
</dbReference>
<keyword evidence="8" id="KW-1185">Reference proteome</keyword>
<dbReference type="SUPFAM" id="SSF57667">
    <property type="entry name" value="beta-beta-alpha zinc fingers"/>
    <property type="match status" value="2"/>
</dbReference>
<name>A0A6P8ZI39_THRPL</name>
<evidence type="ECO:0000256" key="5">
    <source>
        <dbReference type="PROSITE-ProRule" id="PRU00042"/>
    </source>
</evidence>
<dbReference type="GO" id="GO:0008270">
    <property type="term" value="F:zinc ion binding"/>
    <property type="evidence" value="ECO:0007669"/>
    <property type="project" value="UniProtKB-KW"/>
</dbReference>
<dbReference type="KEGG" id="tpal:117640520"/>
<feature type="region of interest" description="Disordered" evidence="6">
    <location>
        <begin position="471"/>
        <end position="494"/>
    </location>
</feature>
<evidence type="ECO:0000313" key="9">
    <source>
        <dbReference type="RefSeq" id="XP_034232934.1"/>
    </source>
</evidence>
<dbReference type="FunCoup" id="A0A6P8ZI39">
    <property type="interactions" value="1553"/>
</dbReference>
<dbReference type="InterPro" id="IPR036236">
    <property type="entry name" value="Znf_C2H2_sf"/>
</dbReference>
<feature type="domain" description="C2H2-type" evidence="7">
    <location>
        <begin position="222"/>
        <end position="251"/>
    </location>
</feature>
<evidence type="ECO:0000259" key="7">
    <source>
        <dbReference type="PROSITE" id="PS50157"/>
    </source>
</evidence>
<dbReference type="InterPro" id="IPR040048">
    <property type="entry name" value="ZNF277"/>
</dbReference>
<keyword evidence="2 5" id="KW-0863">Zinc-finger</keyword>
<dbReference type="OrthoDB" id="278606at2759"/>
<proteinExistence type="inferred from homology"/>
<protein>
    <submittedName>
        <fullName evidence="9">Zinc finger protein 277</fullName>
    </submittedName>
</protein>
<comment type="similarity">
    <text evidence="4">Belongs to the ZNF277 family.</text>
</comment>
<keyword evidence="3" id="KW-0862">Zinc</keyword>
<evidence type="ECO:0000256" key="6">
    <source>
        <dbReference type="SAM" id="MobiDB-lite"/>
    </source>
</evidence>
<dbReference type="PROSITE" id="PS50157">
    <property type="entry name" value="ZINC_FINGER_C2H2_2"/>
    <property type="match status" value="1"/>
</dbReference>
<evidence type="ECO:0000256" key="2">
    <source>
        <dbReference type="ARBA" id="ARBA00022771"/>
    </source>
</evidence>
<keyword evidence="1" id="KW-0479">Metal-binding</keyword>
<evidence type="ECO:0000256" key="3">
    <source>
        <dbReference type="ARBA" id="ARBA00022833"/>
    </source>
</evidence>
<feature type="compositionally biased region" description="Basic and acidic residues" evidence="6">
    <location>
        <begin position="473"/>
        <end position="494"/>
    </location>
</feature>
<reference evidence="9" key="1">
    <citation type="submission" date="2025-08" db="UniProtKB">
        <authorList>
            <consortium name="RefSeq"/>
        </authorList>
    </citation>
    <scope>IDENTIFICATION</scope>
    <source>
        <tissue evidence="9">Total insect</tissue>
    </source>
</reference>